<dbReference type="Proteomes" id="UP000298416">
    <property type="component" value="Unassembled WGS sequence"/>
</dbReference>
<organism evidence="2">
    <name type="scientific">Salvia splendens</name>
    <name type="common">Scarlet sage</name>
    <dbReference type="NCBI Taxonomy" id="180675"/>
    <lineage>
        <taxon>Eukaryota</taxon>
        <taxon>Viridiplantae</taxon>
        <taxon>Streptophyta</taxon>
        <taxon>Embryophyta</taxon>
        <taxon>Tracheophyta</taxon>
        <taxon>Spermatophyta</taxon>
        <taxon>Magnoliopsida</taxon>
        <taxon>eudicotyledons</taxon>
        <taxon>Gunneridae</taxon>
        <taxon>Pentapetalae</taxon>
        <taxon>asterids</taxon>
        <taxon>lamiids</taxon>
        <taxon>Lamiales</taxon>
        <taxon>Lamiaceae</taxon>
        <taxon>Nepetoideae</taxon>
        <taxon>Mentheae</taxon>
        <taxon>Salviinae</taxon>
        <taxon>Salvia</taxon>
        <taxon>Salvia subgen. Calosphace</taxon>
        <taxon>core Calosphace</taxon>
    </lineage>
</organism>
<feature type="compositionally biased region" description="Basic residues" evidence="1">
    <location>
        <begin position="60"/>
        <end position="72"/>
    </location>
</feature>
<proteinExistence type="predicted"/>
<dbReference type="InterPro" id="IPR044289">
    <property type="entry name" value="ATL67-70"/>
</dbReference>
<evidence type="ECO:0000313" key="2">
    <source>
        <dbReference type="EMBL" id="KAG6390533.1"/>
    </source>
</evidence>
<dbReference type="SUPFAM" id="SSF57850">
    <property type="entry name" value="RING/U-box"/>
    <property type="match status" value="1"/>
</dbReference>
<reference evidence="2" key="2">
    <citation type="submission" date="2020-08" db="EMBL/GenBank/DDBJ databases">
        <title>Plant Genome Project.</title>
        <authorList>
            <person name="Zhang R.-G."/>
        </authorList>
    </citation>
    <scope>NUCLEOTIDE SEQUENCE</scope>
    <source>
        <strain evidence="2">Huo1</strain>
        <tissue evidence="2">Leaf</tissue>
    </source>
</reference>
<name>A0A8X8W908_SALSN</name>
<reference evidence="2" key="1">
    <citation type="submission" date="2018-01" db="EMBL/GenBank/DDBJ databases">
        <authorList>
            <person name="Mao J.F."/>
        </authorList>
    </citation>
    <scope>NUCLEOTIDE SEQUENCE</scope>
    <source>
        <strain evidence="2">Huo1</strain>
        <tissue evidence="2">Leaf</tissue>
    </source>
</reference>
<dbReference type="GO" id="GO:0016567">
    <property type="term" value="P:protein ubiquitination"/>
    <property type="evidence" value="ECO:0007669"/>
    <property type="project" value="InterPro"/>
</dbReference>
<evidence type="ECO:0000313" key="3">
    <source>
        <dbReference type="Proteomes" id="UP000298416"/>
    </source>
</evidence>
<dbReference type="PANTHER" id="PTHR46592:SF6">
    <property type="entry name" value="RING-H2 FINGER PROTEIN ATL67"/>
    <property type="match status" value="1"/>
</dbReference>
<evidence type="ECO:0000256" key="1">
    <source>
        <dbReference type="SAM" id="MobiDB-lite"/>
    </source>
</evidence>
<protein>
    <recommendedName>
        <fullName evidence="4">RING-type domain-containing protein</fullName>
    </recommendedName>
</protein>
<gene>
    <name evidence="2" type="ORF">SASPL_148271</name>
</gene>
<sequence>MLLDYRHCFHVMCMDAWLKLNASCPVCRSSPLPTLQSTSLQEPGGGAAVAVLRVSDGRRGQSRRKDKRRWISHSKDLSKEEDGRNGAVGKGVGAAEAAG</sequence>
<keyword evidence="3" id="KW-1185">Reference proteome</keyword>
<dbReference type="AlphaFoldDB" id="A0A8X8W908"/>
<dbReference type="GO" id="GO:0016740">
    <property type="term" value="F:transferase activity"/>
    <property type="evidence" value="ECO:0007669"/>
    <property type="project" value="InterPro"/>
</dbReference>
<evidence type="ECO:0008006" key="4">
    <source>
        <dbReference type="Google" id="ProtNLM"/>
    </source>
</evidence>
<dbReference type="InterPro" id="IPR013083">
    <property type="entry name" value="Znf_RING/FYVE/PHD"/>
</dbReference>
<feature type="region of interest" description="Disordered" evidence="1">
    <location>
        <begin position="54"/>
        <end position="99"/>
    </location>
</feature>
<dbReference type="Gene3D" id="3.30.40.10">
    <property type="entry name" value="Zinc/RING finger domain, C3HC4 (zinc finger)"/>
    <property type="match status" value="1"/>
</dbReference>
<dbReference type="EMBL" id="PNBA02000019">
    <property type="protein sequence ID" value="KAG6390533.1"/>
    <property type="molecule type" value="Genomic_DNA"/>
</dbReference>
<feature type="compositionally biased region" description="Basic and acidic residues" evidence="1">
    <location>
        <begin position="73"/>
        <end position="84"/>
    </location>
</feature>
<accession>A0A8X8W908</accession>
<comment type="caution">
    <text evidence="2">The sequence shown here is derived from an EMBL/GenBank/DDBJ whole genome shotgun (WGS) entry which is preliminary data.</text>
</comment>
<dbReference type="PANTHER" id="PTHR46592">
    <property type="entry name" value="RING-H2 FINGER PROTEIN ATL67"/>
    <property type="match status" value="1"/>
</dbReference>